<keyword evidence="7" id="KW-1185">Reference proteome</keyword>
<dbReference type="AlphaFoldDB" id="A0A1I7YR08"/>
<evidence type="ECO:0000256" key="3">
    <source>
        <dbReference type="ARBA" id="ARBA00022692"/>
    </source>
</evidence>
<sequence>MENSRALAAAHDAVVQFLYTQENPNIRLGLEKLEQLTGLKREKAFYVAVVMVSLLVVLFSLGQHIHLFFGLTYPVLASLRAVRALRKSKINIGSKSSDEVCKWIVYWCIFATFATIEIMNGVGEMRGFFQLYWLLKSVFLVLLYAPGTNGAMVLYEMGIEPAMMRIDAVSSGSKKSS</sequence>
<comment type="caution">
    <text evidence="6">Lacks conserved residue(s) required for the propagation of feature annotation.</text>
</comment>
<keyword evidence="3 6" id="KW-0812">Transmembrane</keyword>
<feature type="transmembrane region" description="Helical" evidence="6">
    <location>
        <begin position="134"/>
        <end position="155"/>
    </location>
</feature>
<dbReference type="GO" id="GO:0016020">
    <property type="term" value="C:membrane"/>
    <property type="evidence" value="ECO:0007669"/>
    <property type="project" value="UniProtKB-SubCell"/>
</dbReference>
<name>A0A1I7YR08_9BILA</name>
<protein>
    <recommendedName>
        <fullName evidence="6">Receptor expression-enhancing protein</fullName>
    </recommendedName>
</protein>
<dbReference type="PANTHER" id="PTHR12300">
    <property type="entry name" value="HVA22-LIKE PROTEINS"/>
    <property type="match status" value="1"/>
</dbReference>
<dbReference type="WBParaSite" id="L893_g18945.t1">
    <property type="protein sequence ID" value="L893_g18945.t1"/>
    <property type="gene ID" value="L893_g18945"/>
</dbReference>
<feature type="transmembrane region" description="Helical" evidence="6">
    <location>
        <begin position="103"/>
        <end position="122"/>
    </location>
</feature>
<comment type="similarity">
    <text evidence="2 6">Belongs to the DP1 family.</text>
</comment>
<evidence type="ECO:0000256" key="5">
    <source>
        <dbReference type="ARBA" id="ARBA00023136"/>
    </source>
</evidence>
<keyword evidence="5 6" id="KW-0472">Membrane</keyword>
<evidence type="ECO:0000256" key="4">
    <source>
        <dbReference type="ARBA" id="ARBA00022989"/>
    </source>
</evidence>
<feature type="transmembrane region" description="Helical" evidence="6">
    <location>
        <begin position="67"/>
        <end position="82"/>
    </location>
</feature>
<evidence type="ECO:0000256" key="1">
    <source>
        <dbReference type="ARBA" id="ARBA00004141"/>
    </source>
</evidence>
<comment type="subcellular location">
    <subcellularLocation>
        <location evidence="1 6">Membrane</location>
        <topology evidence="1 6">Multi-pass membrane protein</topology>
    </subcellularLocation>
</comment>
<dbReference type="Proteomes" id="UP000095287">
    <property type="component" value="Unplaced"/>
</dbReference>
<dbReference type="Pfam" id="PF03134">
    <property type="entry name" value="TB2_DP1_HVA22"/>
    <property type="match status" value="1"/>
</dbReference>
<evidence type="ECO:0000256" key="6">
    <source>
        <dbReference type="RuleBase" id="RU362006"/>
    </source>
</evidence>
<dbReference type="InterPro" id="IPR004345">
    <property type="entry name" value="TB2_DP1_HVA22"/>
</dbReference>
<keyword evidence="4 6" id="KW-1133">Transmembrane helix</keyword>
<organism evidence="7 8">
    <name type="scientific">Steinernema glaseri</name>
    <dbReference type="NCBI Taxonomy" id="37863"/>
    <lineage>
        <taxon>Eukaryota</taxon>
        <taxon>Metazoa</taxon>
        <taxon>Ecdysozoa</taxon>
        <taxon>Nematoda</taxon>
        <taxon>Chromadorea</taxon>
        <taxon>Rhabditida</taxon>
        <taxon>Tylenchina</taxon>
        <taxon>Panagrolaimomorpha</taxon>
        <taxon>Strongyloidoidea</taxon>
        <taxon>Steinernematidae</taxon>
        <taxon>Steinernema</taxon>
    </lineage>
</organism>
<evidence type="ECO:0000256" key="2">
    <source>
        <dbReference type="ARBA" id="ARBA00008573"/>
    </source>
</evidence>
<reference evidence="8" key="1">
    <citation type="submission" date="2016-11" db="UniProtKB">
        <authorList>
            <consortium name="WormBaseParasite"/>
        </authorList>
    </citation>
    <scope>IDENTIFICATION</scope>
</reference>
<feature type="transmembrane region" description="Helical" evidence="6">
    <location>
        <begin position="44"/>
        <end position="61"/>
    </location>
</feature>
<dbReference type="PANTHER" id="PTHR12300:SF161">
    <property type="entry name" value="RECEPTOR EXPRESSION-ENHANCING PROTEIN"/>
    <property type="match status" value="1"/>
</dbReference>
<accession>A0A1I7YR08</accession>
<evidence type="ECO:0000313" key="7">
    <source>
        <dbReference type="Proteomes" id="UP000095287"/>
    </source>
</evidence>
<proteinExistence type="inferred from homology"/>
<evidence type="ECO:0000313" key="8">
    <source>
        <dbReference type="WBParaSite" id="L893_g18945.t1"/>
    </source>
</evidence>